<gene>
    <name evidence="2" type="ORF">RHOBADRAFT_52193</name>
</gene>
<accession>A0A194S6C9</accession>
<dbReference type="OMA" id="GCDGLRW"/>
<dbReference type="InterPro" id="IPR001810">
    <property type="entry name" value="F-box_dom"/>
</dbReference>
<evidence type="ECO:0000313" key="3">
    <source>
        <dbReference type="Proteomes" id="UP000053890"/>
    </source>
</evidence>
<dbReference type="EMBL" id="KQ474076">
    <property type="protein sequence ID" value="KPV76147.1"/>
    <property type="molecule type" value="Genomic_DNA"/>
</dbReference>
<dbReference type="AlphaFoldDB" id="A0A194S6C9"/>
<proteinExistence type="predicted"/>
<feature type="domain" description="F-box" evidence="1">
    <location>
        <begin position="13"/>
        <end position="60"/>
    </location>
</feature>
<keyword evidence="3" id="KW-1185">Reference proteome</keyword>
<organism evidence="2 3">
    <name type="scientific">Rhodotorula graminis (strain WP1)</name>
    <dbReference type="NCBI Taxonomy" id="578459"/>
    <lineage>
        <taxon>Eukaryota</taxon>
        <taxon>Fungi</taxon>
        <taxon>Dikarya</taxon>
        <taxon>Basidiomycota</taxon>
        <taxon>Pucciniomycotina</taxon>
        <taxon>Microbotryomycetes</taxon>
        <taxon>Sporidiobolales</taxon>
        <taxon>Sporidiobolaceae</taxon>
        <taxon>Rhodotorula</taxon>
    </lineage>
</organism>
<dbReference type="Pfam" id="PF12937">
    <property type="entry name" value="F-box-like"/>
    <property type="match status" value="1"/>
</dbReference>
<dbReference type="GeneID" id="28976667"/>
<sequence length="326" mass="35723">MCSTSLHPPVGVHDLPEELLACIFSHLAPSDGSIDLDTLKSCSLAHSTFREPAQKLLWEAVELETEDDVRQWTATRSRRRAAPKELALHAFKTRKGLARLLDGCDGLRWLMFATPNRDMDPAVLAHPSLHDLRTLIVQGWLHKPQPALVLPFRLHTLVLADLYPGSPNFAAWLDVIAHSSLPSIRSISLPACSAAAHPAVAAALAPFAPRLEHLGLSIATRDDSTPYTAVLDAASSLNSLECTSLPAILLAHLPLSLTVLATTEDARSIPADALRDVFERPNSKLQRLYFACSRYEFLNEVEGGRAMVEAAGRRAVDWRFQGEAEE</sequence>
<dbReference type="Proteomes" id="UP000053890">
    <property type="component" value="Unassembled WGS sequence"/>
</dbReference>
<name>A0A194S6C9_RHOGW</name>
<dbReference type="RefSeq" id="XP_018272196.1">
    <property type="nucleotide sequence ID" value="XM_018416219.1"/>
</dbReference>
<reference evidence="2 3" key="1">
    <citation type="journal article" date="2015" name="Front. Microbiol.">
        <title>Genome sequence of the plant growth promoting endophytic yeast Rhodotorula graminis WP1.</title>
        <authorList>
            <person name="Firrincieli A."/>
            <person name="Otillar R."/>
            <person name="Salamov A."/>
            <person name="Schmutz J."/>
            <person name="Khan Z."/>
            <person name="Redman R.S."/>
            <person name="Fleck N.D."/>
            <person name="Lindquist E."/>
            <person name="Grigoriev I.V."/>
            <person name="Doty S.L."/>
        </authorList>
    </citation>
    <scope>NUCLEOTIDE SEQUENCE [LARGE SCALE GENOMIC DNA]</scope>
    <source>
        <strain evidence="2 3">WP1</strain>
    </source>
</reference>
<dbReference type="OrthoDB" id="270763at2759"/>
<evidence type="ECO:0000259" key="1">
    <source>
        <dbReference type="Pfam" id="PF12937"/>
    </source>
</evidence>
<protein>
    <recommendedName>
        <fullName evidence="1">F-box domain-containing protein</fullName>
    </recommendedName>
</protein>
<evidence type="ECO:0000313" key="2">
    <source>
        <dbReference type="EMBL" id="KPV76147.1"/>
    </source>
</evidence>